<evidence type="ECO:0000313" key="3">
    <source>
        <dbReference type="EMBL" id="MFD2564525.1"/>
    </source>
</evidence>
<keyword evidence="1" id="KW-0812">Transmembrane</keyword>
<dbReference type="CDD" id="cd04179">
    <property type="entry name" value="DPM_DPG-synthase_like"/>
    <property type="match status" value="1"/>
</dbReference>
<sequence length="237" mass="27092">MIRIAAIIPAYNEEKSIAKVVRSIRKIQSSKFVIDAIVVNDSSNDNTSEIIHALPCIPLDLPINLGIGGAVQTGFIYAYENNYDYAIQVDGDGQHPSDQIEKLFLVIHSQFDVVIGSRFIENEGFQSTKLRRLGIKYFMLLNKVILNVKITDCTSGFRMINRKALKIVYDYYPDEYPEPESIVLFSLNNLRMVEVPVVMKQRQGGVSSINFVSSIYYMIKVTLAIFYTFIRIKFRRK</sequence>
<organism evidence="3 4">
    <name type="scientific">Aquimarina rubra</name>
    <dbReference type="NCBI Taxonomy" id="1920033"/>
    <lineage>
        <taxon>Bacteria</taxon>
        <taxon>Pseudomonadati</taxon>
        <taxon>Bacteroidota</taxon>
        <taxon>Flavobacteriia</taxon>
        <taxon>Flavobacteriales</taxon>
        <taxon>Flavobacteriaceae</taxon>
        <taxon>Aquimarina</taxon>
    </lineage>
</organism>
<dbReference type="Proteomes" id="UP001597319">
    <property type="component" value="Unassembled WGS sequence"/>
</dbReference>
<reference evidence="4" key="1">
    <citation type="journal article" date="2019" name="Int. J. Syst. Evol. Microbiol.">
        <title>The Global Catalogue of Microorganisms (GCM) 10K type strain sequencing project: providing services to taxonomists for standard genome sequencing and annotation.</title>
        <authorList>
            <consortium name="The Broad Institute Genomics Platform"/>
            <consortium name="The Broad Institute Genome Sequencing Center for Infectious Disease"/>
            <person name="Wu L."/>
            <person name="Ma J."/>
        </authorList>
    </citation>
    <scope>NUCLEOTIDE SEQUENCE [LARGE SCALE GENOMIC DNA]</scope>
    <source>
        <strain evidence="4">KCTC 52274</strain>
    </source>
</reference>
<name>A0ABW5LI99_9FLAO</name>
<dbReference type="SUPFAM" id="SSF53448">
    <property type="entry name" value="Nucleotide-diphospho-sugar transferases"/>
    <property type="match status" value="1"/>
</dbReference>
<keyword evidence="1" id="KW-0472">Membrane</keyword>
<proteinExistence type="predicted"/>
<accession>A0ABW5LI99</accession>
<dbReference type="EMBL" id="JBHULE010000019">
    <property type="protein sequence ID" value="MFD2564525.1"/>
    <property type="molecule type" value="Genomic_DNA"/>
</dbReference>
<dbReference type="Gene3D" id="3.90.550.10">
    <property type="entry name" value="Spore Coat Polysaccharide Biosynthesis Protein SpsA, Chain A"/>
    <property type="match status" value="1"/>
</dbReference>
<comment type="caution">
    <text evidence="3">The sequence shown here is derived from an EMBL/GenBank/DDBJ whole genome shotgun (WGS) entry which is preliminary data.</text>
</comment>
<keyword evidence="4" id="KW-1185">Reference proteome</keyword>
<protein>
    <submittedName>
        <fullName evidence="3">Glycosyltransferase family 2 protein</fullName>
    </submittedName>
</protein>
<dbReference type="Pfam" id="PF00535">
    <property type="entry name" value="Glycos_transf_2"/>
    <property type="match status" value="1"/>
</dbReference>
<feature type="domain" description="Glycosyltransferase 2-like" evidence="2">
    <location>
        <begin position="6"/>
        <end position="166"/>
    </location>
</feature>
<dbReference type="RefSeq" id="WP_378294351.1">
    <property type="nucleotide sequence ID" value="NZ_JBHULE010000019.1"/>
</dbReference>
<keyword evidence="1" id="KW-1133">Transmembrane helix</keyword>
<dbReference type="PANTHER" id="PTHR48090">
    <property type="entry name" value="UNDECAPRENYL-PHOSPHATE 4-DEOXY-4-FORMAMIDO-L-ARABINOSE TRANSFERASE-RELATED"/>
    <property type="match status" value="1"/>
</dbReference>
<gene>
    <name evidence="3" type="ORF">ACFSR1_17720</name>
</gene>
<dbReference type="InterPro" id="IPR001173">
    <property type="entry name" value="Glyco_trans_2-like"/>
</dbReference>
<dbReference type="InterPro" id="IPR029044">
    <property type="entry name" value="Nucleotide-diphossugar_trans"/>
</dbReference>
<dbReference type="InterPro" id="IPR050256">
    <property type="entry name" value="Glycosyltransferase_2"/>
</dbReference>
<evidence type="ECO:0000256" key="1">
    <source>
        <dbReference type="SAM" id="Phobius"/>
    </source>
</evidence>
<evidence type="ECO:0000259" key="2">
    <source>
        <dbReference type="Pfam" id="PF00535"/>
    </source>
</evidence>
<feature type="transmembrane region" description="Helical" evidence="1">
    <location>
        <begin position="209"/>
        <end position="230"/>
    </location>
</feature>
<evidence type="ECO:0000313" key="4">
    <source>
        <dbReference type="Proteomes" id="UP001597319"/>
    </source>
</evidence>